<dbReference type="EMBL" id="GBXM01080171">
    <property type="protein sequence ID" value="JAH28406.1"/>
    <property type="molecule type" value="Transcribed_RNA"/>
</dbReference>
<reference evidence="1" key="1">
    <citation type="submission" date="2014-11" db="EMBL/GenBank/DDBJ databases">
        <authorList>
            <person name="Amaro Gonzalez C."/>
        </authorList>
    </citation>
    <scope>NUCLEOTIDE SEQUENCE</scope>
</reference>
<evidence type="ECO:0000313" key="1">
    <source>
        <dbReference type="EMBL" id="JAH28406.1"/>
    </source>
</evidence>
<name>A0A0E9RGY9_ANGAN</name>
<dbReference type="AlphaFoldDB" id="A0A0E9RGY9"/>
<accession>A0A0E9RGY9</accession>
<reference evidence="1" key="2">
    <citation type="journal article" date="2015" name="Fish Shellfish Immunol.">
        <title>Early steps in the European eel (Anguilla anguilla)-Vibrio vulnificus interaction in the gills: Role of the RtxA13 toxin.</title>
        <authorList>
            <person name="Callol A."/>
            <person name="Pajuelo D."/>
            <person name="Ebbesson L."/>
            <person name="Teles M."/>
            <person name="MacKenzie S."/>
            <person name="Amaro C."/>
        </authorList>
    </citation>
    <scope>NUCLEOTIDE SEQUENCE</scope>
</reference>
<sequence length="17" mass="1951">MSLPLSVQRSFTKTRSI</sequence>
<organism evidence="1">
    <name type="scientific">Anguilla anguilla</name>
    <name type="common">European freshwater eel</name>
    <name type="synonym">Muraena anguilla</name>
    <dbReference type="NCBI Taxonomy" id="7936"/>
    <lineage>
        <taxon>Eukaryota</taxon>
        <taxon>Metazoa</taxon>
        <taxon>Chordata</taxon>
        <taxon>Craniata</taxon>
        <taxon>Vertebrata</taxon>
        <taxon>Euteleostomi</taxon>
        <taxon>Actinopterygii</taxon>
        <taxon>Neopterygii</taxon>
        <taxon>Teleostei</taxon>
        <taxon>Anguilliformes</taxon>
        <taxon>Anguillidae</taxon>
        <taxon>Anguilla</taxon>
    </lineage>
</organism>
<protein>
    <submittedName>
        <fullName evidence="1">Uncharacterized protein</fullName>
    </submittedName>
</protein>
<proteinExistence type="predicted"/>